<sequence length="69" mass="7712">MEGQPSSYQVSPVLVCTLSKFAEQSGMEEGVVLGWIKKGYLPTKRIGKYTLINLALFNQELLRDESFGD</sequence>
<protein>
    <submittedName>
        <fullName evidence="1">DNA-binding protein</fullName>
    </submittedName>
</protein>
<comment type="caution">
    <text evidence="1">The sequence shown here is derived from an EMBL/GenBank/DDBJ whole genome shotgun (WGS) entry which is preliminary data.</text>
</comment>
<dbReference type="RefSeq" id="WP_127028322.1">
    <property type="nucleotide sequence ID" value="NZ_RYFG02000093.1"/>
</dbReference>
<keyword evidence="1" id="KW-0238">DNA-binding</keyword>
<evidence type="ECO:0000313" key="2">
    <source>
        <dbReference type="Proteomes" id="UP000733744"/>
    </source>
</evidence>
<dbReference type="Proteomes" id="UP000733744">
    <property type="component" value="Unassembled WGS sequence"/>
</dbReference>
<name>A0ABY3CB14_9GAMM</name>
<proteinExistence type="predicted"/>
<gene>
    <name evidence="1" type="ORF">EKO24_010615</name>
</gene>
<dbReference type="GO" id="GO:0003677">
    <property type="term" value="F:DNA binding"/>
    <property type="evidence" value="ECO:0007669"/>
    <property type="project" value="UniProtKB-KW"/>
</dbReference>
<reference evidence="1 2" key="1">
    <citation type="journal article" date="2019" name="Antonie Van Leeuwenhoek">
        <title>Description of 'Ca. Methylobacter oryzae' KRF1, a novel species from the environmentally important Methylobacter clade 2.</title>
        <authorList>
            <person name="Khatri K."/>
            <person name="Mohite J.A."/>
            <person name="Pandit P.S."/>
            <person name="Bahulikar R."/>
            <person name="Rahalkar M.C."/>
        </authorList>
    </citation>
    <scope>NUCLEOTIDE SEQUENCE [LARGE SCALE GENOMIC DNA]</scope>
    <source>
        <strain evidence="1 2">KRF1</strain>
    </source>
</reference>
<keyword evidence="2" id="KW-1185">Reference proteome</keyword>
<accession>A0ABY3CB14</accession>
<dbReference type="EMBL" id="RYFG02000093">
    <property type="protein sequence ID" value="TRW95009.1"/>
    <property type="molecule type" value="Genomic_DNA"/>
</dbReference>
<evidence type="ECO:0000313" key="1">
    <source>
        <dbReference type="EMBL" id="TRW95009.1"/>
    </source>
</evidence>
<organism evidence="1 2">
    <name type="scientific">Candidatus Methylobacter oryzae</name>
    <dbReference type="NCBI Taxonomy" id="2497749"/>
    <lineage>
        <taxon>Bacteria</taxon>
        <taxon>Pseudomonadati</taxon>
        <taxon>Pseudomonadota</taxon>
        <taxon>Gammaproteobacteria</taxon>
        <taxon>Methylococcales</taxon>
        <taxon>Methylococcaceae</taxon>
        <taxon>Methylobacter</taxon>
    </lineage>
</organism>